<dbReference type="InterPro" id="IPR003673">
    <property type="entry name" value="CoA-Trfase_fam_III"/>
</dbReference>
<dbReference type="EMBL" id="FPBH01000041">
    <property type="protein sequence ID" value="SFU25777.1"/>
    <property type="molecule type" value="Genomic_DNA"/>
</dbReference>
<dbReference type="SUPFAM" id="SSF89796">
    <property type="entry name" value="CoA-transferase family III (CaiB/BaiF)"/>
    <property type="match status" value="1"/>
</dbReference>
<dbReference type="RefSeq" id="WP_093645797.1">
    <property type="nucleotide sequence ID" value="NZ_FPBH01000041.1"/>
</dbReference>
<evidence type="ECO:0000313" key="3">
    <source>
        <dbReference type="EMBL" id="SFU25777.1"/>
    </source>
</evidence>
<accession>A0A1I7EPH5</accession>
<dbReference type="Proteomes" id="UP000198844">
    <property type="component" value="Unassembled WGS sequence"/>
</dbReference>
<sequence>MAENKPGVKKRLPLEGITVVDFSRVLSGPYCAMTLADLGARVIKIERVGTGDDTRAFGPFVENESAYFMCFNRGKESIALDFKSPRDRELLDRLLDKADVVVENFRPGVMERLGYGPEQLARTHPHIVYASISGFGHTGPFKDLPGYDTVVQAMGGVMSLTGWPDNQPARVGTAFGDLGAALFAVIGILAGLYKRSKDAQGTHVDIAMLDCQAALMETAFARFDVEAKVPTRTGDAHPSLAPFESFAAQDGRFIIAAGNDQLFLLMADALGVPEVALDPLFLTNDLRVQNRPAMIETVERVTRSAPVSVWLYKLNEAGVPCAPINTIDKVIDHPQLHARNMFIHVQGKSERKVKTAGNPVKMSTSPDEDVTVVRKAPAVDEHREAILAELMASSGAYASQADAESDNDPLKRSISLPA</sequence>
<dbReference type="InterPro" id="IPR044855">
    <property type="entry name" value="CoA-Trfase_III_dom3_sf"/>
</dbReference>
<proteinExistence type="predicted"/>
<dbReference type="GO" id="GO:0008410">
    <property type="term" value="F:CoA-transferase activity"/>
    <property type="evidence" value="ECO:0007669"/>
    <property type="project" value="TreeGrafter"/>
</dbReference>
<reference evidence="3 4" key="1">
    <citation type="submission" date="2016-10" db="EMBL/GenBank/DDBJ databases">
        <authorList>
            <person name="de Groot N.N."/>
        </authorList>
    </citation>
    <scope>NUCLEOTIDE SEQUENCE [LARGE SCALE GENOMIC DNA]</scope>
    <source>
        <strain evidence="3 4">LMG 27731</strain>
    </source>
</reference>
<dbReference type="AlphaFoldDB" id="A0A1I7EPH5"/>
<keyword evidence="1 3" id="KW-0808">Transferase</keyword>
<evidence type="ECO:0000256" key="2">
    <source>
        <dbReference type="SAM" id="MobiDB-lite"/>
    </source>
</evidence>
<evidence type="ECO:0000256" key="1">
    <source>
        <dbReference type="ARBA" id="ARBA00022679"/>
    </source>
</evidence>
<dbReference type="InterPro" id="IPR023606">
    <property type="entry name" value="CoA-Trfase_III_dom_1_sf"/>
</dbReference>
<dbReference type="OrthoDB" id="5294844at2"/>
<feature type="region of interest" description="Disordered" evidence="2">
    <location>
        <begin position="397"/>
        <end position="418"/>
    </location>
</feature>
<evidence type="ECO:0000313" key="4">
    <source>
        <dbReference type="Proteomes" id="UP000198844"/>
    </source>
</evidence>
<dbReference type="Gene3D" id="3.40.50.10540">
    <property type="entry name" value="Crotonobetainyl-coa:carnitine coa-transferase, domain 1"/>
    <property type="match status" value="1"/>
</dbReference>
<name>A0A1I7EPH5_9BURK</name>
<organism evidence="3 4">
    <name type="scientific">Paraburkholderia aspalathi</name>
    <dbReference type="NCBI Taxonomy" id="1324617"/>
    <lineage>
        <taxon>Bacteria</taxon>
        <taxon>Pseudomonadati</taxon>
        <taxon>Pseudomonadota</taxon>
        <taxon>Betaproteobacteria</taxon>
        <taxon>Burkholderiales</taxon>
        <taxon>Burkholderiaceae</taxon>
        <taxon>Paraburkholderia</taxon>
    </lineage>
</organism>
<gene>
    <name evidence="3" type="ORF">SAMN05192563_104130</name>
</gene>
<protein>
    <submittedName>
        <fullName evidence="3">CoA:oxalate CoA-transferase</fullName>
    </submittedName>
</protein>
<dbReference type="Gene3D" id="3.30.1540.10">
    <property type="entry name" value="formyl-coa transferase, domain 3"/>
    <property type="match status" value="1"/>
</dbReference>
<dbReference type="PANTHER" id="PTHR48207:SF3">
    <property type="entry name" value="SUCCINATE--HYDROXYMETHYLGLUTARATE COA-TRANSFERASE"/>
    <property type="match status" value="1"/>
</dbReference>
<dbReference type="Pfam" id="PF02515">
    <property type="entry name" value="CoA_transf_3"/>
    <property type="match status" value="1"/>
</dbReference>
<dbReference type="PANTHER" id="PTHR48207">
    <property type="entry name" value="SUCCINATE--HYDROXYMETHYLGLUTARATE COA-TRANSFERASE"/>
    <property type="match status" value="1"/>
</dbReference>
<dbReference type="InterPro" id="IPR050483">
    <property type="entry name" value="CoA-transferase_III_domain"/>
</dbReference>